<name>A0A3E4QU82_9ACTN</name>
<dbReference type="Gene3D" id="3.40.50.1970">
    <property type="match status" value="1"/>
</dbReference>
<keyword evidence="16 18" id="KW-0456">Lyase</keyword>
<dbReference type="EMBL" id="QSRJ01000004">
    <property type="protein sequence ID" value="RGL10765.1"/>
    <property type="molecule type" value="Genomic_DNA"/>
</dbReference>
<dbReference type="Pfam" id="PF01761">
    <property type="entry name" value="DHQ_synthase"/>
    <property type="match status" value="1"/>
</dbReference>
<evidence type="ECO:0000256" key="17">
    <source>
        <dbReference type="ARBA" id="ARBA00023285"/>
    </source>
</evidence>
<dbReference type="InterPro" id="IPR016037">
    <property type="entry name" value="DHQ_synth_AroB"/>
</dbReference>
<comment type="cofactor">
    <cofactor evidence="2 18">
        <name>NAD(+)</name>
        <dbReference type="ChEBI" id="CHEBI:57540"/>
    </cofactor>
</comment>
<evidence type="ECO:0000256" key="14">
    <source>
        <dbReference type="ARBA" id="ARBA00023027"/>
    </source>
</evidence>
<dbReference type="EC" id="4.2.3.4" evidence="7 18"/>
<comment type="subcellular location">
    <subcellularLocation>
        <location evidence="4 18">Cytoplasm</location>
    </subcellularLocation>
</comment>
<evidence type="ECO:0000256" key="13">
    <source>
        <dbReference type="ARBA" id="ARBA00022833"/>
    </source>
</evidence>
<feature type="domain" description="3-dehydroquinate synthase C-terminal" evidence="20">
    <location>
        <begin position="181"/>
        <end position="323"/>
    </location>
</feature>
<keyword evidence="10 18" id="KW-0028">Amino-acid biosynthesis</keyword>
<dbReference type="Pfam" id="PF24621">
    <property type="entry name" value="DHQS_C"/>
    <property type="match status" value="1"/>
</dbReference>
<dbReference type="Gene3D" id="1.20.1090.10">
    <property type="entry name" value="Dehydroquinate synthase-like - alpha domain"/>
    <property type="match status" value="1"/>
</dbReference>
<comment type="cofactor">
    <cofactor evidence="3">
        <name>Zn(2+)</name>
        <dbReference type="ChEBI" id="CHEBI:29105"/>
    </cofactor>
</comment>
<dbReference type="HAMAP" id="MF_00110">
    <property type="entry name" value="DHQ_synthase"/>
    <property type="match status" value="1"/>
</dbReference>
<dbReference type="InterPro" id="IPR050071">
    <property type="entry name" value="Dehydroquinate_synthase"/>
</dbReference>
<evidence type="ECO:0000256" key="11">
    <source>
        <dbReference type="ARBA" id="ARBA00022723"/>
    </source>
</evidence>
<dbReference type="NCBIfam" id="TIGR01357">
    <property type="entry name" value="aroB"/>
    <property type="match status" value="1"/>
</dbReference>
<evidence type="ECO:0000256" key="16">
    <source>
        <dbReference type="ARBA" id="ARBA00023239"/>
    </source>
</evidence>
<reference evidence="21 22" key="1">
    <citation type="submission" date="2018-08" db="EMBL/GenBank/DDBJ databases">
        <title>A genome reference for cultivated species of the human gut microbiota.</title>
        <authorList>
            <person name="Zou Y."/>
            <person name="Xue W."/>
            <person name="Luo G."/>
        </authorList>
    </citation>
    <scope>NUCLEOTIDE SEQUENCE [LARGE SCALE GENOMIC DNA]</scope>
    <source>
        <strain evidence="21 22">TF08-14</strain>
    </source>
</reference>
<evidence type="ECO:0000256" key="18">
    <source>
        <dbReference type="HAMAP-Rule" id="MF_00110"/>
    </source>
</evidence>
<feature type="binding site" evidence="18">
    <location>
        <position position="249"/>
    </location>
    <ligand>
        <name>Zn(2+)</name>
        <dbReference type="ChEBI" id="CHEBI:29105"/>
    </ligand>
</feature>
<evidence type="ECO:0000256" key="4">
    <source>
        <dbReference type="ARBA" id="ARBA00004496"/>
    </source>
</evidence>
<comment type="catalytic activity">
    <reaction evidence="1 18">
        <text>7-phospho-2-dehydro-3-deoxy-D-arabino-heptonate = 3-dehydroquinate + phosphate</text>
        <dbReference type="Rhea" id="RHEA:21968"/>
        <dbReference type="ChEBI" id="CHEBI:32364"/>
        <dbReference type="ChEBI" id="CHEBI:43474"/>
        <dbReference type="ChEBI" id="CHEBI:58394"/>
        <dbReference type="EC" id="4.2.3.4"/>
    </reaction>
</comment>
<dbReference type="RefSeq" id="WP_117679392.1">
    <property type="nucleotide sequence ID" value="NZ_QSRJ01000004.1"/>
</dbReference>
<proteinExistence type="inferred from homology"/>
<dbReference type="AlphaFoldDB" id="A0A3E4QU82"/>
<evidence type="ECO:0000313" key="21">
    <source>
        <dbReference type="EMBL" id="RGL10765.1"/>
    </source>
</evidence>
<dbReference type="GO" id="GO:0003856">
    <property type="term" value="F:3-dehydroquinate synthase activity"/>
    <property type="evidence" value="ECO:0007669"/>
    <property type="project" value="UniProtKB-UniRule"/>
</dbReference>
<dbReference type="UniPathway" id="UPA00053">
    <property type="reaction ID" value="UER00085"/>
</dbReference>
<evidence type="ECO:0000256" key="2">
    <source>
        <dbReference type="ARBA" id="ARBA00001911"/>
    </source>
</evidence>
<comment type="similarity">
    <text evidence="6 18">Belongs to the sugar phosphate cyclases superfamily. Dehydroquinate synthase family.</text>
</comment>
<feature type="binding site" evidence="18">
    <location>
        <position position="184"/>
    </location>
    <ligand>
        <name>Zn(2+)</name>
        <dbReference type="ChEBI" id="CHEBI:29105"/>
    </ligand>
</feature>
<dbReference type="InterPro" id="IPR056179">
    <property type="entry name" value="DHQS_C"/>
</dbReference>
<feature type="binding site" evidence="18">
    <location>
        <position position="142"/>
    </location>
    <ligand>
        <name>NAD(+)</name>
        <dbReference type="ChEBI" id="CHEBI:57540"/>
    </ligand>
</feature>
<accession>A0A3E4QU82</accession>
<evidence type="ECO:0000259" key="20">
    <source>
        <dbReference type="Pfam" id="PF24621"/>
    </source>
</evidence>
<evidence type="ECO:0000259" key="19">
    <source>
        <dbReference type="Pfam" id="PF01761"/>
    </source>
</evidence>
<evidence type="ECO:0000256" key="15">
    <source>
        <dbReference type="ARBA" id="ARBA00023141"/>
    </source>
</evidence>
<dbReference type="CDD" id="cd08195">
    <property type="entry name" value="DHQS"/>
    <property type="match status" value="1"/>
</dbReference>
<dbReference type="GO" id="GO:0000166">
    <property type="term" value="F:nucleotide binding"/>
    <property type="evidence" value="ECO:0007669"/>
    <property type="project" value="UniProtKB-KW"/>
</dbReference>
<evidence type="ECO:0000256" key="8">
    <source>
        <dbReference type="ARBA" id="ARBA00017684"/>
    </source>
</evidence>
<evidence type="ECO:0000256" key="12">
    <source>
        <dbReference type="ARBA" id="ARBA00022741"/>
    </source>
</evidence>
<feature type="binding site" evidence="18">
    <location>
        <position position="265"/>
    </location>
    <ligand>
        <name>Zn(2+)</name>
        <dbReference type="ChEBI" id="CHEBI:29105"/>
    </ligand>
</feature>
<evidence type="ECO:0000256" key="7">
    <source>
        <dbReference type="ARBA" id="ARBA00013031"/>
    </source>
</evidence>
<evidence type="ECO:0000256" key="6">
    <source>
        <dbReference type="ARBA" id="ARBA00005412"/>
    </source>
</evidence>
<dbReference type="GO" id="GO:0008652">
    <property type="term" value="P:amino acid biosynthetic process"/>
    <property type="evidence" value="ECO:0007669"/>
    <property type="project" value="UniProtKB-KW"/>
</dbReference>
<comment type="caution">
    <text evidence="21">The sequence shown here is derived from an EMBL/GenBank/DDBJ whole genome shotgun (WGS) entry which is preliminary data.</text>
</comment>
<comment type="caution">
    <text evidence="18">Lacks conserved residue(s) required for the propagation of feature annotation.</text>
</comment>
<dbReference type="PANTHER" id="PTHR43622:SF7">
    <property type="entry name" value="3-DEHYDROQUINATE SYNTHASE, CHLOROPLASTIC"/>
    <property type="match status" value="1"/>
</dbReference>
<keyword evidence="15 18" id="KW-0057">Aromatic amino acid biosynthesis</keyword>
<gene>
    <name evidence="18 21" type="primary">aroB</name>
    <name evidence="21" type="ORF">DXC81_04675</name>
</gene>
<evidence type="ECO:0000256" key="5">
    <source>
        <dbReference type="ARBA" id="ARBA00004661"/>
    </source>
</evidence>
<evidence type="ECO:0000256" key="10">
    <source>
        <dbReference type="ARBA" id="ARBA00022605"/>
    </source>
</evidence>
<dbReference type="GO" id="GO:0009073">
    <property type="term" value="P:aromatic amino acid family biosynthetic process"/>
    <property type="evidence" value="ECO:0007669"/>
    <property type="project" value="UniProtKB-KW"/>
</dbReference>
<dbReference type="GO" id="GO:0009423">
    <property type="term" value="P:chorismate biosynthetic process"/>
    <property type="evidence" value="ECO:0007669"/>
    <property type="project" value="UniProtKB-UniRule"/>
</dbReference>
<keyword evidence="11 18" id="KW-0479">Metal-binding</keyword>
<keyword evidence="14 18" id="KW-0520">NAD</keyword>
<organism evidence="21 22">
    <name type="scientific">Collinsella tanakaei</name>
    <dbReference type="NCBI Taxonomy" id="626935"/>
    <lineage>
        <taxon>Bacteria</taxon>
        <taxon>Bacillati</taxon>
        <taxon>Actinomycetota</taxon>
        <taxon>Coriobacteriia</taxon>
        <taxon>Coriobacteriales</taxon>
        <taxon>Coriobacteriaceae</taxon>
        <taxon>Collinsella</taxon>
    </lineage>
</organism>
<dbReference type="FunFam" id="3.40.50.1970:FF:000007">
    <property type="entry name" value="Pentafunctional AROM polypeptide"/>
    <property type="match status" value="1"/>
</dbReference>
<dbReference type="GO" id="GO:0005737">
    <property type="term" value="C:cytoplasm"/>
    <property type="evidence" value="ECO:0007669"/>
    <property type="project" value="UniProtKB-SubCell"/>
</dbReference>
<comment type="pathway">
    <text evidence="5 18">Metabolic intermediate biosynthesis; chorismate biosynthesis; chorismate from D-erythrose 4-phosphate and phosphoenolpyruvate: step 2/7.</text>
</comment>
<keyword evidence="13 18" id="KW-0862">Zinc</keyword>
<keyword evidence="12 18" id="KW-0547">Nucleotide-binding</keyword>
<comment type="cofactor">
    <cofactor evidence="18">
        <name>Co(2+)</name>
        <dbReference type="ChEBI" id="CHEBI:48828"/>
    </cofactor>
    <cofactor evidence="18">
        <name>Zn(2+)</name>
        <dbReference type="ChEBI" id="CHEBI:29105"/>
    </cofactor>
    <text evidence="18">Binds 1 divalent metal cation per subunit. Can use either Co(2+) or Zn(2+).</text>
</comment>
<dbReference type="InterPro" id="IPR030963">
    <property type="entry name" value="DHQ_synth_fam"/>
</dbReference>
<evidence type="ECO:0000256" key="3">
    <source>
        <dbReference type="ARBA" id="ARBA00001947"/>
    </source>
</evidence>
<comment type="function">
    <text evidence="18">Catalyzes the conversion of 3-deoxy-D-arabino-heptulosonate 7-phosphate (DAHP) to dehydroquinate (DHQ).</text>
</comment>
<dbReference type="PIRSF" id="PIRSF001455">
    <property type="entry name" value="DHQ_synth"/>
    <property type="match status" value="1"/>
</dbReference>
<evidence type="ECO:0000313" key="22">
    <source>
        <dbReference type="Proteomes" id="UP000260943"/>
    </source>
</evidence>
<feature type="binding site" evidence="18">
    <location>
        <begin position="105"/>
        <end position="109"/>
    </location>
    <ligand>
        <name>NAD(+)</name>
        <dbReference type="ChEBI" id="CHEBI:57540"/>
    </ligand>
</feature>
<feature type="binding site" evidence="18">
    <location>
        <begin position="129"/>
        <end position="130"/>
    </location>
    <ligand>
        <name>NAD(+)</name>
        <dbReference type="ChEBI" id="CHEBI:57540"/>
    </ligand>
</feature>
<dbReference type="PANTHER" id="PTHR43622">
    <property type="entry name" value="3-DEHYDROQUINATE SYNTHASE"/>
    <property type="match status" value="1"/>
</dbReference>
<keyword evidence="17 18" id="KW-0170">Cobalt</keyword>
<feature type="domain" description="3-dehydroquinate synthase N-terminal" evidence="19">
    <location>
        <begin position="68"/>
        <end position="179"/>
    </location>
</feature>
<protein>
    <recommendedName>
        <fullName evidence="8 18">3-dehydroquinate synthase</fullName>
        <shortName evidence="18">DHQS</shortName>
        <ecNumber evidence="7 18">4.2.3.4</ecNumber>
    </recommendedName>
</protein>
<dbReference type="InterPro" id="IPR030960">
    <property type="entry name" value="DHQS/DOIS_N"/>
</dbReference>
<evidence type="ECO:0000256" key="9">
    <source>
        <dbReference type="ARBA" id="ARBA00022490"/>
    </source>
</evidence>
<feature type="binding site" evidence="18">
    <location>
        <begin position="169"/>
        <end position="172"/>
    </location>
    <ligand>
        <name>NAD(+)</name>
        <dbReference type="ChEBI" id="CHEBI:57540"/>
    </ligand>
</feature>
<dbReference type="GO" id="GO:0046872">
    <property type="term" value="F:metal ion binding"/>
    <property type="evidence" value="ECO:0007669"/>
    <property type="project" value="UniProtKB-KW"/>
</dbReference>
<feature type="binding site" evidence="18">
    <location>
        <position position="151"/>
    </location>
    <ligand>
        <name>NAD(+)</name>
        <dbReference type="ChEBI" id="CHEBI:57540"/>
    </ligand>
</feature>
<dbReference type="SUPFAM" id="SSF56796">
    <property type="entry name" value="Dehydroquinate synthase-like"/>
    <property type="match status" value="1"/>
</dbReference>
<evidence type="ECO:0000256" key="1">
    <source>
        <dbReference type="ARBA" id="ARBA00001393"/>
    </source>
</evidence>
<keyword evidence="9 18" id="KW-0963">Cytoplasm</keyword>
<sequence length="371" mass="39709">MYSLDIQASKPYQVLIDTFLLERAGEIARSLNAGRRALIISDSNVAPLYAEPVKSGLQAAGYTCELAVFSAGEEHKRAETYISLLEKAASFEMTRSDLIIALGGGVVGDVTGFVAATYMRGIDFIQIPTTLLAMVDSSVGGKTAIDLEAGKNLAGAFWQPRAVLADVGCLGTLTDEQFADGCGEVIKHAVIADSELFEELEKTPLTPELLKQDLSRVAYLIARNIDIKRAVVEADERESNMRKLLNFGHSIGHGVEAAESYRLGHGTCVGIGMVAIASASVTAEVCEPDVPDRIAALLRNHGLSLHFQADAQNIYNEALHDKKRAGNSIDLVVPRAIGAVSIAPTPLDEFKKILEVGLACVHAYAGDIEDE</sequence>
<dbReference type="Proteomes" id="UP000260943">
    <property type="component" value="Unassembled WGS sequence"/>
</dbReference>